<evidence type="ECO:0000313" key="6">
    <source>
        <dbReference type="EMBL" id="RZF44892.1"/>
    </source>
</evidence>
<keyword evidence="5" id="KW-0472">Membrane</keyword>
<sequence length="247" mass="27139">MMTYCCLQGYTSFWNDSISSGLRGCILIELGLRGRVELEKAGMRRKGLLSRKVLVKSETPTGDVLLDEALKHMKDTDPPETVQSWIEYRTRCWANGERRAAHGQAAAVAAAVGARQRHAGERVRAAQRRRLRAGHEACARTVDLDLEAESMKANACDVIWASMRLALMSSLKVGFRYCGSQPIPTTSQDGGQIRSLGTPLPSKAMYTPQRMLSIFDLMTAFKGSGVPRLRICPPSWLVVSGSAAEPQ</sequence>
<dbReference type="InterPro" id="IPR008628">
    <property type="entry name" value="GPP34-like"/>
</dbReference>
<dbReference type="STRING" id="195883.A0A482XGM7"/>
<comment type="caution">
    <text evidence="6">The sequence shown here is derived from an EMBL/GenBank/DDBJ whole genome shotgun (WGS) entry which is preliminary data.</text>
</comment>
<evidence type="ECO:0000313" key="7">
    <source>
        <dbReference type="Proteomes" id="UP000291343"/>
    </source>
</evidence>
<name>A0A482XGM7_LAOST</name>
<dbReference type="GO" id="GO:0043001">
    <property type="term" value="P:Golgi to plasma membrane protein transport"/>
    <property type="evidence" value="ECO:0007669"/>
    <property type="project" value="TreeGrafter"/>
</dbReference>
<dbReference type="EMBL" id="QKKF02010263">
    <property type="protein sequence ID" value="RZF44892.1"/>
    <property type="molecule type" value="Genomic_DNA"/>
</dbReference>
<dbReference type="GO" id="GO:0070273">
    <property type="term" value="F:phosphatidylinositol-4-phosphate binding"/>
    <property type="evidence" value="ECO:0007669"/>
    <property type="project" value="InterPro"/>
</dbReference>
<dbReference type="GO" id="GO:0000139">
    <property type="term" value="C:Golgi membrane"/>
    <property type="evidence" value="ECO:0007669"/>
    <property type="project" value="UniProtKB-SubCell"/>
</dbReference>
<evidence type="ECO:0000256" key="4">
    <source>
        <dbReference type="ARBA" id="ARBA00023121"/>
    </source>
</evidence>
<comment type="similarity">
    <text evidence="2">Belongs to the GOLPH3/VPS74 family.</text>
</comment>
<evidence type="ECO:0000256" key="3">
    <source>
        <dbReference type="ARBA" id="ARBA00023034"/>
    </source>
</evidence>
<accession>A0A482XGM7</accession>
<comment type="subcellular location">
    <subcellularLocation>
        <location evidence="1">Golgi apparatus membrane</location>
        <topology evidence="1">Peripheral membrane protein</topology>
        <orientation evidence="1">Cytoplasmic side</orientation>
    </subcellularLocation>
</comment>
<evidence type="ECO:0000256" key="5">
    <source>
        <dbReference type="ARBA" id="ARBA00023136"/>
    </source>
</evidence>
<dbReference type="InParanoid" id="A0A482XGM7"/>
<dbReference type="GO" id="GO:0005829">
    <property type="term" value="C:cytosol"/>
    <property type="evidence" value="ECO:0007669"/>
    <property type="project" value="TreeGrafter"/>
</dbReference>
<dbReference type="GO" id="GO:0006890">
    <property type="term" value="P:retrograde vesicle-mediated transport, Golgi to endoplasmic reticulum"/>
    <property type="evidence" value="ECO:0007669"/>
    <property type="project" value="TreeGrafter"/>
</dbReference>
<protein>
    <submittedName>
        <fullName evidence="6">Uncharacterized protein</fullName>
    </submittedName>
</protein>
<dbReference type="GO" id="GO:0007030">
    <property type="term" value="P:Golgi organization"/>
    <property type="evidence" value="ECO:0007669"/>
    <property type="project" value="TreeGrafter"/>
</dbReference>
<dbReference type="Gene3D" id="1.10.3630.10">
    <property type="entry name" value="yeast vps74-n-term truncation variant domain like"/>
    <property type="match status" value="1"/>
</dbReference>
<reference evidence="6 7" key="1">
    <citation type="journal article" date="2017" name="Gigascience">
        <title>Genome sequence of the small brown planthopper, Laodelphax striatellus.</title>
        <authorList>
            <person name="Zhu J."/>
            <person name="Jiang F."/>
            <person name="Wang X."/>
            <person name="Yang P."/>
            <person name="Bao Y."/>
            <person name="Zhao W."/>
            <person name="Wang W."/>
            <person name="Lu H."/>
            <person name="Wang Q."/>
            <person name="Cui N."/>
            <person name="Li J."/>
            <person name="Chen X."/>
            <person name="Luo L."/>
            <person name="Yu J."/>
            <person name="Kang L."/>
            <person name="Cui F."/>
        </authorList>
    </citation>
    <scope>NUCLEOTIDE SEQUENCE [LARGE SCALE GENOMIC DNA]</scope>
    <source>
        <strain evidence="6">Lst14</strain>
    </source>
</reference>
<dbReference type="Proteomes" id="UP000291343">
    <property type="component" value="Unassembled WGS sequence"/>
</dbReference>
<dbReference type="InterPro" id="IPR038261">
    <property type="entry name" value="GPP34-like_sf"/>
</dbReference>
<dbReference type="OrthoDB" id="2189106at2759"/>
<keyword evidence="4" id="KW-0446">Lipid-binding</keyword>
<dbReference type="SMR" id="A0A482XGM7"/>
<dbReference type="AlphaFoldDB" id="A0A482XGM7"/>
<gene>
    <name evidence="6" type="ORF">LSTR_LSTR004517</name>
</gene>
<keyword evidence="3" id="KW-0333">Golgi apparatus</keyword>
<keyword evidence="7" id="KW-1185">Reference proteome</keyword>
<dbReference type="PANTHER" id="PTHR12704">
    <property type="entry name" value="TRANS-GOLGI PROTEIN GMX33"/>
    <property type="match status" value="1"/>
</dbReference>
<evidence type="ECO:0000256" key="2">
    <source>
        <dbReference type="ARBA" id="ARBA00007284"/>
    </source>
</evidence>
<dbReference type="GO" id="GO:0005802">
    <property type="term" value="C:trans-Golgi network"/>
    <property type="evidence" value="ECO:0007669"/>
    <property type="project" value="TreeGrafter"/>
</dbReference>
<organism evidence="6 7">
    <name type="scientific">Laodelphax striatellus</name>
    <name type="common">Small brown planthopper</name>
    <name type="synonym">Delphax striatella</name>
    <dbReference type="NCBI Taxonomy" id="195883"/>
    <lineage>
        <taxon>Eukaryota</taxon>
        <taxon>Metazoa</taxon>
        <taxon>Ecdysozoa</taxon>
        <taxon>Arthropoda</taxon>
        <taxon>Hexapoda</taxon>
        <taxon>Insecta</taxon>
        <taxon>Pterygota</taxon>
        <taxon>Neoptera</taxon>
        <taxon>Paraneoptera</taxon>
        <taxon>Hemiptera</taxon>
        <taxon>Auchenorrhyncha</taxon>
        <taxon>Fulgoroidea</taxon>
        <taxon>Delphacidae</taxon>
        <taxon>Criomorphinae</taxon>
        <taxon>Laodelphax</taxon>
    </lineage>
</organism>
<dbReference type="Pfam" id="PF05719">
    <property type="entry name" value="GPP34"/>
    <property type="match status" value="1"/>
</dbReference>
<dbReference type="GO" id="GO:0048194">
    <property type="term" value="P:Golgi vesicle budding"/>
    <property type="evidence" value="ECO:0007669"/>
    <property type="project" value="TreeGrafter"/>
</dbReference>
<evidence type="ECO:0000256" key="1">
    <source>
        <dbReference type="ARBA" id="ARBA00004255"/>
    </source>
</evidence>
<proteinExistence type="inferred from homology"/>
<dbReference type="GO" id="GO:0031985">
    <property type="term" value="C:Golgi cisterna"/>
    <property type="evidence" value="ECO:0007669"/>
    <property type="project" value="TreeGrafter"/>
</dbReference>
<dbReference type="PANTHER" id="PTHR12704:SF2">
    <property type="entry name" value="GOLGI PHOSPHOPROTEIN 3 HOMOLOG SAURON"/>
    <property type="match status" value="1"/>
</dbReference>